<gene>
    <name evidence="1" type="ORF">R3W88_026643</name>
</gene>
<evidence type="ECO:0000313" key="1">
    <source>
        <dbReference type="EMBL" id="KAK4723864.1"/>
    </source>
</evidence>
<dbReference type="Proteomes" id="UP001311915">
    <property type="component" value="Unassembled WGS sequence"/>
</dbReference>
<evidence type="ECO:0000313" key="2">
    <source>
        <dbReference type="Proteomes" id="UP001311915"/>
    </source>
</evidence>
<reference evidence="1 2" key="1">
    <citation type="submission" date="2023-10" db="EMBL/GenBank/DDBJ databases">
        <title>Genome-Wide Identification Analysis in wild type Solanum Pinnatisectum Reveals Some Genes Defensing Phytophthora Infestans.</title>
        <authorList>
            <person name="Sun C."/>
        </authorList>
    </citation>
    <scope>NUCLEOTIDE SEQUENCE [LARGE SCALE GENOMIC DNA]</scope>
    <source>
        <strain evidence="1">LQN</strain>
        <tissue evidence="1">Leaf</tissue>
    </source>
</reference>
<proteinExistence type="predicted"/>
<dbReference type="EMBL" id="JAWPEI010000006">
    <property type="protein sequence ID" value="KAK4723864.1"/>
    <property type="molecule type" value="Genomic_DNA"/>
</dbReference>
<organism evidence="1 2">
    <name type="scientific">Solanum pinnatisectum</name>
    <name type="common">tansyleaf nightshade</name>
    <dbReference type="NCBI Taxonomy" id="50273"/>
    <lineage>
        <taxon>Eukaryota</taxon>
        <taxon>Viridiplantae</taxon>
        <taxon>Streptophyta</taxon>
        <taxon>Embryophyta</taxon>
        <taxon>Tracheophyta</taxon>
        <taxon>Spermatophyta</taxon>
        <taxon>Magnoliopsida</taxon>
        <taxon>eudicotyledons</taxon>
        <taxon>Gunneridae</taxon>
        <taxon>Pentapetalae</taxon>
        <taxon>asterids</taxon>
        <taxon>lamiids</taxon>
        <taxon>Solanales</taxon>
        <taxon>Solanaceae</taxon>
        <taxon>Solanoideae</taxon>
        <taxon>Solaneae</taxon>
        <taxon>Solanum</taxon>
    </lineage>
</organism>
<name>A0AAV9LDZ2_9SOLN</name>
<comment type="caution">
    <text evidence="1">The sequence shown here is derived from an EMBL/GenBank/DDBJ whole genome shotgun (WGS) entry which is preliminary data.</text>
</comment>
<dbReference type="AlphaFoldDB" id="A0AAV9LDZ2"/>
<accession>A0AAV9LDZ2</accession>
<sequence length="125" mass="14066">MVDDNISPSSSLQEITVGTQTSMLTTLPSPSLAHQLPLKLTNFFIVANLYQPNSDYHIWVRVDQLVLSWIIASIFEGILRQLAVQKVNGIAHKLTTLQHPFTNDNLFEFVLARLGPAYRAFTRSL</sequence>
<keyword evidence="2" id="KW-1185">Reference proteome</keyword>
<protein>
    <submittedName>
        <fullName evidence="1">Uncharacterized protein</fullName>
    </submittedName>
</protein>